<proteinExistence type="predicted"/>
<dbReference type="EMBL" id="JAUSUF010000001">
    <property type="protein sequence ID" value="MDQ0148168.1"/>
    <property type="molecule type" value="Genomic_DNA"/>
</dbReference>
<feature type="transmembrane region" description="Helical" evidence="1">
    <location>
        <begin position="26"/>
        <end position="45"/>
    </location>
</feature>
<keyword evidence="1" id="KW-0472">Membrane</keyword>
<sequence>MNIDLFFIDSIRSIRGNFLDTLFTNYFIEKSLYIWIILIIVLLCIKKTRKLGIVVGISFLITLILGEGILKHLVGRERPFVTYGYEIIGKIPTSFSFPSGNAALAFAVFGAFLFSKNKYSIFIGIFALIAAFSRIYIGVHYFTDVLGGMTLGLLSAYFSVKISPKVFKKLNI</sequence>
<evidence type="ECO:0000256" key="1">
    <source>
        <dbReference type="SAM" id="Phobius"/>
    </source>
</evidence>
<evidence type="ECO:0000259" key="2">
    <source>
        <dbReference type="SMART" id="SM00014"/>
    </source>
</evidence>
<dbReference type="PANTHER" id="PTHR14969:SF13">
    <property type="entry name" value="AT30094P"/>
    <property type="match status" value="1"/>
</dbReference>
<dbReference type="InterPro" id="IPR036938">
    <property type="entry name" value="PAP2/HPO_sf"/>
</dbReference>
<comment type="caution">
    <text evidence="3">The sequence shown here is derived from an EMBL/GenBank/DDBJ whole genome shotgun (WGS) entry which is preliminary data.</text>
</comment>
<dbReference type="EC" id="3.6.1.27" evidence="3"/>
<dbReference type="Gene3D" id="1.20.144.10">
    <property type="entry name" value="Phosphatidic acid phosphatase type 2/haloperoxidase"/>
    <property type="match status" value="2"/>
</dbReference>
<feature type="transmembrane region" description="Helical" evidence="1">
    <location>
        <begin position="121"/>
        <end position="139"/>
    </location>
</feature>
<dbReference type="InterPro" id="IPR000326">
    <property type="entry name" value="PAP2/HPO"/>
</dbReference>
<feature type="transmembrane region" description="Helical" evidence="1">
    <location>
        <begin position="94"/>
        <end position="114"/>
    </location>
</feature>
<accession>A0ABT9UQC3</accession>
<keyword evidence="1" id="KW-1133">Transmembrane helix</keyword>
<keyword evidence="1" id="KW-0812">Transmembrane</keyword>
<dbReference type="SUPFAM" id="SSF48317">
    <property type="entry name" value="Acid phosphatase/Vanadium-dependent haloperoxidase"/>
    <property type="match status" value="1"/>
</dbReference>
<keyword evidence="4" id="KW-1185">Reference proteome</keyword>
<dbReference type="Proteomes" id="UP001228504">
    <property type="component" value="Unassembled WGS sequence"/>
</dbReference>
<dbReference type="SMART" id="SM00014">
    <property type="entry name" value="acidPPc"/>
    <property type="match status" value="1"/>
</dbReference>
<dbReference type="RefSeq" id="WP_307481780.1">
    <property type="nucleotide sequence ID" value="NZ_JAUSUF010000001.1"/>
</dbReference>
<feature type="domain" description="Phosphatidic acid phosphatase type 2/haloperoxidase" evidence="2">
    <location>
        <begin position="51"/>
        <end position="160"/>
    </location>
</feature>
<organism evidence="3 4">
    <name type="scientific">Eubacterium multiforme</name>
    <dbReference type="NCBI Taxonomy" id="83339"/>
    <lineage>
        <taxon>Bacteria</taxon>
        <taxon>Bacillati</taxon>
        <taxon>Bacillota</taxon>
        <taxon>Clostridia</taxon>
        <taxon>Eubacteriales</taxon>
        <taxon>Eubacteriaceae</taxon>
        <taxon>Eubacterium</taxon>
    </lineage>
</organism>
<gene>
    <name evidence="3" type="ORF">J2S18_000085</name>
</gene>
<name>A0ABT9UQC3_9FIRM</name>
<reference evidence="3 4" key="1">
    <citation type="submission" date="2023-07" db="EMBL/GenBank/DDBJ databases">
        <title>Genomic Encyclopedia of Type Strains, Phase IV (KMG-IV): sequencing the most valuable type-strain genomes for metagenomic binning, comparative biology and taxonomic classification.</title>
        <authorList>
            <person name="Goeker M."/>
        </authorList>
    </citation>
    <scope>NUCLEOTIDE SEQUENCE [LARGE SCALE GENOMIC DNA]</scope>
    <source>
        <strain evidence="3 4">DSM 20694</strain>
    </source>
</reference>
<dbReference type="PANTHER" id="PTHR14969">
    <property type="entry name" value="SPHINGOSINE-1-PHOSPHATE PHOSPHOHYDROLASE"/>
    <property type="match status" value="1"/>
</dbReference>
<evidence type="ECO:0000313" key="4">
    <source>
        <dbReference type="Proteomes" id="UP001228504"/>
    </source>
</evidence>
<feature type="transmembrane region" description="Helical" evidence="1">
    <location>
        <begin position="52"/>
        <end position="74"/>
    </location>
</feature>
<protein>
    <submittedName>
        <fullName evidence="3">Undecaprenyl-diphosphatase</fullName>
        <ecNumber evidence="3">3.6.1.27</ecNumber>
    </submittedName>
</protein>
<dbReference type="Pfam" id="PF01569">
    <property type="entry name" value="PAP2"/>
    <property type="match status" value="1"/>
</dbReference>
<evidence type="ECO:0000313" key="3">
    <source>
        <dbReference type="EMBL" id="MDQ0148168.1"/>
    </source>
</evidence>
<dbReference type="GO" id="GO:0050380">
    <property type="term" value="F:undecaprenyl-diphosphatase activity"/>
    <property type="evidence" value="ECO:0007669"/>
    <property type="project" value="UniProtKB-EC"/>
</dbReference>
<keyword evidence="3" id="KW-0378">Hydrolase</keyword>